<dbReference type="InterPro" id="IPR001382">
    <property type="entry name" value="Glyco_hydro_47"/>
</dbReference>
<dbReference type="PANTHER" id="PTHR45679:SF6">
    <property type="entry name" value="ER DEGRADATION-ENHANCING ALPHA-MANNOSIDASE-LIKE PROTEIN 2"/>
    <property type="match status" value="1"/>
</dbReference>
<dbReference type="Proteomes" id="UP000002630">
    <property type="component" value="Linkage Group LG06"/>
</dbReference>
<dbReference type="InterPro" id="IPR036026">
    <property type="entry name" value="Seven-hairpin_glycosidases"/>
</dbReference>
<feature type="region of interest" description="Disordered" evidence="6">
    <location>
        <begin position="65"/>
        <end position="85"/>
    </location>
</feature>
<dbReference type="Pfam" id="PF01532">
    <property type="entry name" value="Glyco_hydro_47"/>
    <property type="match status" value="1"/>
</dbReference>
<dbReference type="GO" id="GO:0005509">
    <property type="term" value="F:calcium ion binding"/>
    <property type="evidence" value="ECO:0007669"/>
    <property type="project" value="InterPro"/>
</dbReference>
<comment type="similarity">
    <text evidence="2 5">Belongs to the glycosyl hydrolase 47 family.</text>
</comment>
<evidence type="ECO:0000256" key="3">
    <source>
        <dbReference type="ARBA" id="ARBA00022824"/>
    </source>
</evidence>
<dbReference type="EMBL" id="FN649014">
    <property type="protein sequence ID" value="CBN75349.1"/>
    <property type="molecule type" value="Genomic_DNA"/>
</dbReference>
<dbReference type="SUPFAM" id="SSF48225">
    <property type="entry name" value="Seven-hairpin glycosidases"/>
    <property type="match status" value="1"/>
</dbReference>
<dbReference type="OrthoDB" id="204332at2759"/>
<feature type="compositionally biased region" description="Gly residues" evidence="6">
    <location>
        <begin position="124"/>
        <end position="136"/>
    </location>
</feature>
<feature type="region of interest" description="Disordered" evidence="6">
    <location>
        <begin position="193"/>
        <end position="214"/>
    </location>
</feature>
<dbReference type="GO" id="GO:1904380">
    <property type="term" value="P:endoplasmic reticulum mannose trimming"/>
    <property type="evidence" value="ECO:0007669"/>
    <property type="project" value="InterPro"/>
</dbReference>
<name>D8LT19_ECTSI</name>
<dbReference type="InterPro" id="IPR012341">
    <property type="entry name" value="6hp_glycosidase-like_sf"/>
</dbReference>
<keyword evidence="5 7" id="KW-0378">Hydrolase</keyword>
<keyword evidence="5 7" id="KW-0326">Glycosidase</keyword>
<dbReference type="InParanoid" id="D8LT19"/>
<evidence type="ECO:0000313" key="8">
    <source>
        <dbReference type="Proteomes" id="UP000002630"/>
    </source>
</evidence>
<sequence>MLGPLESRCFTYLPSTWTEGNRTLSKPFVFQWCHKGRSTVRAEGGRMPPQLDFGMSDETTVTLGPVIPGVGEEDDDDEEDDEGEEGIRASRFYPAVAQHFSGDVPCSRPVGGGVQEQAGEGEEGPGAGPAWVGGAGVARRSDSGGRHDTVRAEEEEKKGGGGGGGDGEEGDEEGCVHLVASVCTRLLCPAYPEVDEPSRASGRHSRRLEGAKTRGMLVEGDAYETPPPKPFVSRQQRGFLEYDRRQPMSRDRRLELREEIREMFIHSYDGYMRHAFPGGELLPLSCGSGELHLVKVPLVTLVDSLDALAIMGNATEFRRAVRLVSDGLDVEADVDVSVFESNIRILGGLLSAHLLATDPDLGLYRSRRRGRGADGGGGRCVGDTGNGVRVSDRGGDAAGERSVGGCGRGRESDEKGGFRGLDGGWSEEIGHRAEEGEGESGEQQYDGELLVLAERLGRRLLPAFKTPTGSYGGCDITLSCQICSSDKRFRRGERTI</sequence>
<dbReference type="GO" id="GO:0044322">
    <property type="term" value="C:endoplasmic reticulum quality control compartment"/>
    <property type="evidence" value="ECO:0007669"/>
    <property type="project" value="GOC"/>
</dbReference>
<accession>D8LT19</accession>
<dbReference type="Gene3D" id="1.50.10.10">
    <property type="match status" value="1"/>
</dbReference>
<dbReference type="STRING" id="2880.D8LT19"/>
<dbReference type="PRINTS" id="PR00747">
    <property type="entry name" value="GLYHDRLASE47"/>
</dbReference>
<evidence type="ECO:0000313" key="7">
    <source>
        <dbReference type="EMBL" id="CBN75349.1"/>
    </source>
</evidence>
<proteinExistence type="inferred from homology"/>
<dbReference type="AlphaFoldDB" id="D8LT19"/>
<protein>
    <recommendedName>
        <fullName evidence="5">alpha-1,2-Mannosidase</fullName>
        <ecNumber evidence="5">3.2.1.-</ecNumber>
    </recommendedName>
</protein>
<feature type="compositionally biased region" description="Basic and acidic residues" evidence="6">
    <location>
        <begin position="408"/>
        <end position="417"/>
    </location>
</feature>
<organism evidence="7 8">
    <name type="scientific">Ectocarpus siliculosus</name>
    <name type="common">Brown alga</name>
    <name type="synonym">Conferva siliculosa</name>
    <dbReference type="NCBI Taxonomy" id="2880"/>
    <lineage>
        <taxon>Eukaryota</taxon>
        <taxon>Sar</taxon>
        <taxon>Stramenopiles</taxon>
        <taxon>Ochrophyta</taxon>
        <taxon>PX clade</taxon>
        <taxon>Phaeophyceae</taxon>
        <taxon>Ectocarpales</taxon>
        <taxon>Ectocarpaceae</taxon>
        <taxon>Ectocarpus</taxon>
    </lineage>
</organism>
<feature type="compositionally biased region" description="Basic and acidic residues" evidence="6">
    <location>
        <begin position="139"/>
        <end position="159"/>
    </location>
</feature>
<keyword evidence="8" id="KW-1185">Reference proteome</keyword>
<comment type="subcellular location">
    <subcellularLocation>
        <location evidence="1">Endoplasmic reticulum</location>
    </subcellularLocation>
</comment>
<evidence type="ECO:0000256" key="4">
    <source>
        <dbReference type="ARBA" id="ARBA00023180"/>
    </source>
</evidence>
<dbReference type="GO" id="GO:0016020">
    <property type="term" value="C:membrane"/>
    <property type="evidence" value="ECO:0007669"/>
    <property type="project" value="InterPro"/>
</dbReference>
<feature type="region of interest" description="Disordered" evidence="6">
    <location>
        <begin position="367"/>
        <end position="426"/>
    </location>
</feature>
<feature type="region of interest" description="Disordered" evidence="6">
    <location>
        <begin position="103"/>
        <end position="172"/>
    </location>
</feature>
<dbReference type="GO" id="GO:0004571">
    <property type="term" value="F:mannosyl-oligosaccharide 1,2-alpha-mannosidase activity"/>
    <property type="evidence" value="ECO:0007669"/>
    <property type="project" value="InterPro"/>
</dbReference>
<dbReference type="EMBL" id="FN649731">
    <property type="protein sequence ID" value="CBN75349.1"/>
    <property type="molecule type" value="Genomic_DNA"/>
</dbReference>
<evidence type="ECO:0000256" key="6">
    <source>
        <dbReference type="SAM" id="MobiDB-lite"/>
    </source>
</evidence>
<keyword evidence="4" id="KW-0325">Glycoprotein</keyword>
<dbReference type="PANTHER" id="PTHR45679">
    <property type="entry name" value="ER DEGRADATION-ENHANCING ALPHA-MANNOSIDASE-LIKE PROTEIN 2"/>
    <property type="match status" value="1"/>
</dbReference>
<evidence type="ECO:0000256" key="2">
    <source>
        <dbReference type="ARBA" id="ARBA00007658"/>
    </source>
</evidence>
<feature type="compositionally biased region" description="Acidic residues" evidence="6">
    <location>
        <begin position="71"/>
        <end position="84"/>
    </location>
</feature>
<dbReference type="InterPro" id="IPR044674">
    <property type="entry name" value="EDEM1/2/3"/>
</dbReference>
<gene>
    <name evidence="7" type="primary">MAN1C1</name>
    <name evidence="7" type="ORF">Esi_0078_0100</name>
</gene>
<dbReference type="EC" id="3.2.1.-" evidence="5"/>
<evidence type="ECO:0000256" key="5">
    <source>
        <dbReference type="RuleBase" id="RU361193"/>
    </source>
</evidence>
<keyword evidence="3" id="KW-0256">Endoplasmic reticulum</keyword>
<reference evidence="7 8" key="1">
    <citation type="journal article" date="2010" name="Nature">
        <title>The Ectocarpus genome and the independent evolution of multicellularity in brown algae.</title>
        <authorList>
            <person name="Cock J.M."/>
            <person name="Sterck L."/>
            <person name="Rouze P."/>
            <person name="Scornet D."/>
            <person name="Allen A.E."/>
            <person name="Amoutzias G."/>
            <person name="Anthouard V."/>
            <person name="Artiguenave F."/>
            <person name="Aury J.M."/>
            <person name="Badger J.H."/>
            <person name="Beszteri B."/>
            <person name="Billiau K."/>
            <person name="Bonnet E."/>
            <person name="Bothwell J.H."/>
            <person name="Bowler C."/>
            <person name="Boyen C."/>
            <person name="Brownlee C."/>
            <person name="Carrano C.J."/>
            <person name="Charrier B."/>
            <person name="Cho G.Y."/>
            <person name="Coelho S.M."/>
            <person name="Collen J."/>
            <person name="Corre E."/>
            <person name="Da Silva C."/>
            <person name="Delage L."/>
            <person name="Delaroque N."/>
            <person name="Dittami S.M."/>
            <person name="Doulbeau S."/>
            <person name="Elias M."/>
            <person name="Farnham G."/>
            <person name="Gachon C.M."/>
            <person name="Gschloessl B."/>
            <person name="Heesch S."/>
            <person name="Jabbari K."/>
            <person name="Jubin C."/>
            <person name="Kawai H."/>
            <person name="Kimura K."/>
            <person name="Kloareg B."/>
            <person name="Kupper F.C."/>
            <person name="Lang D."/>
            <person name="Le Bail A."/>
            <person name="Leblanc C."/>
            <person name="Lerouge P."/>
            <person name="Lohr M."/>
            <person name="Lopez P.J."/>
            <person name="Martens C."/>
            <person name="Maumus F."/>
            <person name="Michel G."/>
            <person name="Miranda-Saavedra D."/>
            <person name="Morales J."/>
            <person name="Moreau H."/>
            <person name="Motomura T."/>
            <person name="Nagasato C."/>
            <person name="Napoli C.A."/>
            <person name="Nelson D.R."/>
            <person name="Nyvall-Collen P."/>
            <person name="Peters A.F."/>
            <person name="Pommier C."/>
            <person name="Potin P."/>
            <person name="Poulain J."/>
            <person name="Quesneville H."/>
            <person name="Read B."/>
            <person name="Rensing S.A."/>
            <person name="Ritter A."/>
            <person name="Rousvoal S."/>
            <person name="Samanta M."/>
            <person name="Samson G."/>
            <person name="Schroeder D.C."/>
            <person name="Segurens B."/>
            <person name="Strittmatter M."/>
            <person name="Tonon T."/>
            <person name="Tregear J.W."/>
            <person name="Valentin K."/>
            <person name="von Dassow P."/>
            <person name="Yamagishi T."/>
            <person name="Van de Peer Y."/>
            <person name="Wincker P."/>
        </authorList>
    </citation>
    <scope>NUCLEOTIDE SEQUENCE [LARGE SCALE GENOMIC DNA]</scope>
    <source>
        <strain evidence="8">Ec32 / CCAP1310/4</strain>
    </source>
</reference>
<feature type="compositionally biased region" description="Basic and acidic residues" evidence="6">
    <location>
        <begin position="390"/>
        <end position="399"/>
    </location>
</feature>
<evidence type="ECO:0000256" key="1">
    <source>
        <dbReference type="ARBA" id="ARBA00004240"/>
    </source>
</evidence>
<dbReference type="GO" id="GO:0005975">
    <property type="term" value="P:carbohydrate metabolic process"/>
    <property type="evidence" value="ECO:0007669"/>
    <property type="project" value="InterPro"/>
</dbReference>